<evidence type="ECO:0000313" key="2">
    <source>
        <dbReference type="EMBL" id="CAH1101754.1"/>
    </source>
</evidence>
<feature type="compositionally biased region" description="Low complexity" evidence="1">
    <location>
        <begin position="225"/>
        <end position="235"/>
    </location>
</feature>
<gene>
    <name evidence="2" type="ORF">PSYICH_LOCUS3277</name>
</gene>
<proteinExistence type="predicted"/>
<dbReference type="OrthoDB" id="6776451at2759"/>
<dbReference type="AlphaFoldDB" id="A0A9P0CMC6"/>
<protein>
    <recommendedName>
        <fullName evidence="4">Nucleic-acid-binding protein from mobile element jockey</fullName>
    </recommendedName>
</protein>
<evidence type="ECO:0000313" key="3">
    <source>
        <dbReference type="Proteomes" id="UP001153636"/>
    </source>
</evidence>
<name>A0A9P0CMC6_9CUCU</name>
<dbReference type="InterPro" id="IPR036875">
    <property type="entry name" value="Znf_CCHC_sf"/>
</dbReference>
<evidence type="ECO:0000256" key="1">
    <source>
        <dbReference type="SAM" id="MobiDB-lite"/>
    </source>
</evidence>
<sequence length="280" mass="31325">MKDLLNCTEQEILDEIKDQGIIEVKRIKTKRDGALIDTANHILTFNSPKCPNKVKIAFYNLKVRPYIPSPLRCFRCQLFGHTAIRCTKEQICVCGKSIHTGKPCETPITCINCEGQHAVTSKECPVYKQETAIQEIKVKENLTYYEAKKKVIIITPKANISYAKASTPRGFSSSPSINTQELVKELIPVLVNALKDILMPNLSLPSYQNIPLPISPKRGRHGSSDLDTLTSESTSQLNIEVVKRKKKTNRGRGRPRKSTQDPAQDDSSSKGDDEMQNATQ</sequence>
<dbReference type="SUPFAM" id="SSF57756">
    <property type="entry name" value="Retrovirus zinc finger-like domains"/>
    <property type="match status" value="1"/>
</dbReference>
<dbReference type="EMBL" id="OV651824">
    <property type="protein sequence ID" value="CAH1101754.1"/>
    <property type="molecule type" value="Genomic_DNA"/>
</dbReference>
<evidence type="ECO:0008006" key="4">
    <source>
        <dbReference type="Google" id="ProtNLM"/>
    </source>
</evidence>
<feature type="region of interest" description="Disordered" evidence="1">
    <location>
        <begin position="213"/>
        <end position="280"/>
    </location>
</feature>
<dbReference type="GO" id="GO:0003676">
    <property type="term" value="F:nucleic acid binding"/>
    <property type="evidence" value="ECO:0007669"/>
    <property type="project" value="InterPro"/>
</dbReference>
<dbReference type="GO" id="GO:0008270">
    <property type="term" value="F:zinc ion binding"/>
    <property type="evidence" value="ECO:0007669"/>
    <property type="project" value="InterPro"/>
</dbReference>
<accession>A0A9P0CMC6</accession>
<keyword evidence="3" id="KW-1185">Reference proteome</keyword>
<reference evidence="2" key="1">
    <citation type="submission" date="2022-01" db="EMBL/GenBank/DDBJ databases">
        <authorList>
            <person name="King R."/>
        </authorList>
    </citation>
    <scope>NUCLEOTIDE SEQUENCE</scope>
</reference>
<feature type="compositionally biased region" description="Basic residues" evidence="1">
    <location>
        <begin position="243"/>
        <end position="257"/>
    </location>
</feature>
<dbReference type="Proteomes" id="UP001153636">
    <property type="component" value="Chromosome 12"/>
</dbReference>
<organism evidence="2 3">
    <name type="scientific">Psylliodes chrysocephalus</name>
    <dbReference type="NCBI Taxonomy" id="3402493"/>
    <lineage>
        <taxon>Eukaryota</taxon>
        <taxon>Metazoa</taxon>
        <taxon>Ecdysozoa</taxon>
        <taxon>Arthropoda</taxon>
        <taxon>Hexapoda</taxon>
        <taxon>Insecta</taxon>
        <taxon>Pterygota</taxon>
        <taxon>Neoptera</taxon>
        <taxon>Endopterygota</taxon>
        <taxon>Coleoptera</taxon>
        <taxon>Polyphaga</taxon>
        <taxon>Cucujiformia</taxon>
        <taxon>Chrysomeloidea</taxon>
        <taxon>Chrysomelidae</taxon>
        <taxon>Galerucinae</taxon>
        <taxon>Alticini</taxon>
        <taxon>Psylliodes</taxon>
    </lineage>
</organism>